<evidence type="ECO:0000313" key="6">
    <source>
        <dbReference type="EMBL" id="ODO62358.1"/>
    </source>
</evidence>
<evidence type="ECO:0000313" key="5">
    <source>
        <dbReference type="EMBL" id="KZU99400.1"/>
    </source>
</evidence>
<dbReference type="EMBL" id="MCOL01000001">
    <property type="protein sequence ID" value="ODO62358.1"/>
    <property type="molecule type" value="Genomic_DNA"/>
</dbReference>
<gene>
    <name evidence="7" type="ORF">JH395_04385</name>
    <name evidence="6" type="ORF">LPJSA22_02372</name>
    <name evidence="5" type="ORF">NAB2_3410</name>
    <name evidence="4" type="ORF">Nizo2260_2397</name>
</gene>
<dbReference type="GO" id="GO:0016491">
    <property type="term" value="F:oxidoreductase activity"/>
    <property type="evidence" value="ECO:0007669"/>
    <property type="project" value="UniProtKB-KW"/>
</dbReference>
<name>A0A165EMP6_LACPN</name>
<evidence type="ECO:0000313" key="7">
    <source>
        <dbReference type="EMBL" id="QQM61803.1"/>
    </source>
</evidence>
<reference evidence="6 10" key="2">
    <citation type="submission" date="2016-08" db="EMBL/GenBank/DDBJ databases">
        <title>Genome sequencing of Lactobacillus plantarum JSA22, isolated from fermented soybean paste.</title>
        <authorList>
            <person name="Choi H.S."/>
        </authorList>
    </citation>
    <scope>NUCLEOTIDE SEQUENCE [LARGE SCALE GENOMIC DNA]</scope>
    <source>
        <strain evidence="6 10">JSA22</strain>
    </source>
</reference>
<dbReference type="Pfam" id="PF00881">
    <property type="entry name" value="Nitroreductase"/>
    <property type="match status" value="1"/>
</dbReference>
<dbReference type="AlphaFoldDB" id="A0A165EMP6"/>
<accession>A0A165EMP6</accession>
<reference evidence="7 11" key="3">
    <citation type="submission" date="2020-12" db="EMBL/GenBank/DDBJ databases">
        <title>Whole genome sequencing of Lactobacillus plantarum PC518.</title>
        <authorList>
            <person name="Guo Q."/>
        </authorList>
    </citation>
    <scope>NUCLEOTIDE SEQUENCE [LARGE SCALE GENOMIC DNA]</scope>
    <source>
        <strain evidence="7 11">PC518</strain>
    </source>
</reference>
<dbReference type="EMBL" id="LUXO01000044">
    <property type="protein sequence ID" value="KZU99400.1"/>
    <property type="molecule type" value="Genomic_DNA"/>
</dbReference>
<dbReference type="PANTHER" id="PTHR43673:SF10">
    <property type="entry name" value="NADH DEHYDROGENASE_NAD(P)H NITROREDUCTASE XCC3605-RELATED"/>
    <property type="match status" value="1"/>
</dbReference>
<dbReference type="EMBL" id="LUWI01000030">
    <property type="protein sequence ID" value="KZU02080.1"/>
    <property type="molecule type" value="Genomic_DNA"/>
</dbReference>
<evidence type="ECO:0000313" key="4">
    <source>
        <dbReference type="EMBL" id="KZU02080.1"/>
    </source>
</evidence>
<dbReference type="PATRIC" id="fig|1590.152.peg.2259"/>
<protein>
    <submittedName>
        <fullName evidence="4">Nitroreductase family protein</fullName>
    </submittedName>
    <submittedName>
        <fullName evidence="6">Protein DrgA</fullName>
        <ecNumber evidence="6">1.-.-.-</ecNumber>
    </submittedName>
</protein>
<dbReference type="OMA" id="QFCANHE"/>
<dbReference type="EC" id="1.-.-.-" evidence="6"/>
<dbReference type="GeneID" id="77215848"/>
<dbReference type="Proteomes" id="UP000094892">
    <property type="component" value="Unassembled WGS sequence"/>
</dbReference>
<sequence length="186" mass="20059">MTTNSPLEAIMNARHSVRQYDGQTKIGREEMAAMLQTAFLAPTALNQQPIRALVIEDAALRQRLCAATGNTSQLTTASAVVLFVLDRENQHQAPAFQASQGQQFDTGDETIGALDAGLIAMQFMLVAKDHGFDTNPMTGFDAAGFTSILELDAQRYRPLLLVSIGKAAVAGKPADHQPLATLVDYR</sequence>
<dbReference type="Proteomes" id="UP000595466">
    <property type="component" value="Chromosome"/>
</dbReference>
<evidence type="ECO:0000256" key="2">
    <source>
        <dbReference type="ARBA" id="ARBA00023002"/>
    </source>
</evidence>
<comment type="similarity">
    <text evidence="1">Belongs to the nitroreductase family.</text>
</comment>
<dbReference type="EMBL" id="CP066817">
    <property type="protein sequence ID" value="QQM61803.1"/>
    <property type="molecule type" value="Genomic_DNA"/>
</dbReference>
<evidence type="ECO:0000259" key="3">
    <source>
        <dbReference type="Pfam" id="PF00881"/>
    </source>
</evidence>
<proteinExistence type="inferred from homology"/>
<evidence type="ECO:0000313" key="11">
    <source>
        <dbReference type="Proteomes" id="UP000595466"/>
    </source>
</evidence>
<evidence type="ECO:0000313" key="8">
    <source>
        <dbReference type="Proteomes" id="UP000076872"/>
    </source>
</evidence>
<evidence type="ECO:0000313" key="10">
    <source>
        <dbReference type="Proteomes" id="UP000094892"/>
    </source>
</evidence>
<dbReference type="Proteomes" id="UP000076989">
    <property type="component" value="Unassembled WGS sequence"/>
</dbReference>
<organism evidence="6 10">
    <name type="scientific">Lactiplantibacillus plantarum</name>
    <name type="common">Lactobacillus plantarum</name>
    <dbReference type="NCBI Taxonomy" id="1590"/>
    <lineage>
        <taxon>Bacteria</taxon>
        <taxon>Bacillati</taxon>
        <taxon>Bacillota</taxon>
        <taxon>Bacilli</taxon>
        <taxon>Lactobacillales</taxon>
        <taxon>Lactobacillaceae</taxon>
        <taxon>Lactiplantibacillus</taxon>
    </lineage>
</organism>
<dbReference type="InterPro" id="IPR000415">
    <property type="entry name" value="Nitroreductase-like"/>
</dbReference>
<dbReference type="InterPro" id="IPR029479">
    <property type="entry name" value="Nitroreductase"/>
</dbReference>
<feature type="domain" description="Nitroreductase" evidence="3">
    <location>
        <begin position="13"/>
        <end position="166"/>
    </location>
</feature>
<dbReference type="Proteomes" id="UP000076872">
    <property type="component" value="Unassembled WGS sequence"/>
</dbReference>
<reference evidence="8 9" key="1">
    <citation type="submission" date="2016-03" db="EMBL/GenBank/DDBJ databases">
        <title>Comparative genomics of 54 Lactobacillus plantarum strains reveals genomic uncoupling from niche constraints.</title>
        <authorList>
            <person name="Martino M.E."/>
        </authorList>
    </citation>
    <scope>NUCLEOTIDE SEQUENCE [LARGE SCALE GENOMIC DNA]</scope>
    <source>
        <strain evidence="5 8">NAB2</strain>
        <strain evidence="4 9">Nizo2260</strain>
    </source>
</reference>
<keyword evidence="2 6" id="KW-0560">Oxidoreductase</keyword>
<dbReference type="SUPFAM" id="SSF55469">
    <property type="entry name" value="FMN-dependent nitroreductase-like"/>
    <property type="match status" value="1"/>
</dbReference>
<dbReference type="RefSeq" id="WP_011101839.1">
    <property type="nucleotide sequence ID" value="NZ_AP018405.1"/>
</dbReference>
<dbReference type="Gene3D" id="3.40.109.10">
    <property type="entry name" value="NADH Oxidase"/>
    <property type="match status" value="1"/>
</dbReference>
<evidence type="ECO:0000313" key="9">
    <source>
        <dbReference type="Proteomes" id="UP000076989"/>
    </source>
</evidence>
<dbReference type="PANTHER" id="PTHR43673">
    <property type="entry name" value="NAD(P)H NITROREDUCTASE YDGI-RELATED"/>
    <property type="match status" value="1"/>
</dbReference>
<evidence type="ECO:0000256" key="1">
    <source>
        <dbReference type="ARBA" id="ARBA00007118"/>
    </source>
</evidence>